<evidence type="ECO:0000313" key="2">
    <source>
        <dbReference type="EMBL" id="KAF2741767.1"/>
    </source>
</evidence>
<dbReference type="AlphaFoldDB" id="A0A6A6UXQ1"/>
<evidence type="ECO:0000256" key="1">
    <source>
        <dbReference type="SAM" id="SignalP"/>
    </source>
</evidence>
<dbReference type="Proteomes" id="UP000799440">
    <property type="component" value="Unassembled WGS sequence"/>
</dbReference>
<proteinExistence type="predicted"/>
<organism evidence="2 3">
    <name type="scientific">Sporormia fimetaria CBS 119925</name>
    <dbReference type="NCBI Taxonomy" id="1340428"/>
    <lineage>
        <taxon>Eukaryota</taxon>
        <taxon>Fungi</taxon>
        <taxon>Dikarya</taxon>
        <taxon>Ascomycota</taxon>
        <taxon>Pezizomycotina</taxon>
        <taxon>Dothideomycetes</taxon>
        <taxon>Pleosporomycetidae</taxon>
        <taxon>Pleosporales</taxon>
        <taxon>Sporormiaceae</taxon>
        <taxon>Sporormia</taxon>
    </lineage>
</organism>
<evidence type="ECO:0000313" key="3">
    <source>
        <dbReference type="Proteomes" id="UP000799440"/>
    </source>
</evidence>
<sequence length="84" mass="8799">MRLLTTVIALLTAAPTLLLAAPVDEAVGRRQTVSPPILCLAVCWPEKKKCSNGQWPAGDNGCYTCCGIAEGWTPGVGTDVEIEG</sequence>
<name>A0A6A6UXQ1_9PLEO</name>
<protein>
    <submittedName>
        <fullName evidence="2">Uncharacterized protein</fullName>
    </submittedName>
</protein>
<feature type="chain" id="PRO_5025636068" evidence="1">
    <location>
        <begin position="21"/>
        <end position="84"/>
    </location>
</feature>
<dbReference type="EMBL" id="MU006625">
    <property type="protein sequence ID" value="KAF2741767.1"/>
    <property type="molecule type" value="Genomic_DNA"/>
</dbReference>
<gene>
    <name evidence="2" type="ORF">M011DRAFT_472794</name>
</gene>
<accession>A0A6A6UXQ1</accession>
<reference evidence="2" key="1">
    <citation type="journal article" date="2020" name="Stud. Mycol.">
        <title>101 Dothideomycetes genomes: a test case for predicting lifestyles and emergence of pathogens.</title>
        <authorList>
            <person name="Haridas S."/>
            <person name="Albert R."/>
            <person name="Binder M."/>
            <person name="Bloem J."/>
            <person name="Labutti K."/>
            <person name="Salamov A."/>
            <person name="Andreopoulos B."/>
            <person name="Baker S."/>
            <person name="Barry K."/>
            <person name="Bills G."/>
            <person name="Bluhm B."/>
            <person name="Cannon C."/>
            <person name="Castanera R."/>
            <person name="Culley D."/>
            <person name="Daum C."/>
            <person name="Ezra D."/>
            <person name="Gonzalez J."/>
            <person name="Henrissat B."/>
            <person name="Kuo A."/>
            <person name="Liang C."/>
            <person name="Lipzen A."/>
            <person name="Lutzoni F."/>
            <person name="Magnuson J."/>
            <person name="Mondo S."/>
            <person name="Nolan M."/>
            <person name="Ohm R."/>
            <person name="Pangilinan J."/>
            <person name="Park H.-J."/>
            <person name="Ramirez L."/>
            <person name="Alfaro M."/>
            <person name="Sun H."/>
            <person name="Tritt A."/>
            <person name="Yoshinaga Y."/>
            <person name="Zwiers L.-H."/>
            <person name="Turgeon B."/>
            <person name="Goodwin S."/>
            <person name="Spatafora J."/>
            <person name="Crous P."/>
            <person name="Grigoriev I."/>
        </authorList>
    </citation>
    <scope>NUCLEOTIDE SEQUENCE</scope>
    <source>
        <strain evidence="2">CBS 119925</strain>
    </source>
</reference>
<feature type="signal peptide" evidence="1">
    <location>
        <begin position="1"/>
        <end position="20"/>
    </location>
</feature>
<keyword evidence="1" id="KW-0732">Signal</keyword>
<keyword evidence="3" id="KW-1185">Reference proteome</keyword>